<accession>A0A9D5BRI1</accession>
<dbReference type="InterPro" id="IPR037546">
    <property type="entry name" value="SAC51-like"/>
</dbReference>
<name>A0A9D5BRI1_PEA</name>
<dbReference type="OrthoDB" id="777433at2759"/>
<dbReference type="PANTHER" id="PTHR36066">
    <property type="entry name" value="TRANSCRIPTION FACTOR BHLH145"/>
    <property type="match status" value="1"/>
</dbReference>
<reference evidence="2 3" key="1">
    <citation type="journal article" date="2022" name="Nat. Genet.">
        <title>Improved pea reference genome and pan-genome highlight genomic features and evolutionary characteristics.</title>
        <authorList>
            <person name="Yang T."/>
            <person name="Liu R."/>
            <person name="Luo Y."/>
            <person name="Hu S."/>
            <person name="Wang D."/>
            <person name="Wang C."/>
            <person name="Pandey M.K."/>
            <person name="Ge S."/>
            <person name="Xu Q."/>
            <person name="Li N."/>
            <person name="Li G."/>
            <person name="Huang Y."/>
            <person name="Saxena R.K."/>
            <person name="Ji Y."/>
            <person name="Li M."/>
            <person name="Yan X."/>
            <person name="He Y."/>
            <person name="Liu Y."/>
            <person name="Wang X."/>
            <person name="Xiang C."/>
            <person name="Varshney R.K."/>
            <person name="Ding H."/>
            <person name="Gao S."/>
            <person name="Zong X."/>
        </authorList>
    </citation>
    <scope>NUCLEOTIDE SEQUENCE [LARGE SCALE GENOMIC DNA]</scope>
    <source>
        <strain evidence="2 3">cv. Zhongwan 6</strain>
    </source>
</reference>
<sequence length="336" mass="37880">MVKAHESWPFPEHVAWPSLYLNGANTLPDPSFCGHSAYLNPALSAFPGFTALATPSLQTDQTNEVRGFVRDPKTEPCLKERNNYGAMQSPNPASLQKKFIIFDRSGNKTRLFYSPVFPLNQSPIDTITQFAQAYDVDQDGRATNFCQKHLPKYSLPDESDQDHVVNEESEMRENTEEINALLYSDDDEDDDDEDDEVTSTYHSPLSKKPFEDIKEDVASSDWPSKRHKLIDGGYARLPPPLDSASSVRLNEPSECVSDAESKYSGRQMYFTRKTEEDNSSFGDIQLRKAKIYESLRILENLTPGAKGKHPLLVIDETIDYLKSLMSQTGMLGVKNH</sequence>
<keyword evidence="3" id="KW-1185">Reference proteome</keyword>
<evidence type="ECO:0000313" key="2">
    <source>
        <dbReference type="EMBL" id="KAI5448355.1"/>
    </source>
</evidence>
<proteinExistence type="predicted"/>
<dbReference type="AlphaFoldDB" id="A0A9D5BRI1"/>
<dbReference type="Pfam" id="PF23173">
    <property type="entry name" value="bHLH_SAC51"/>
    <property type="match status" value="1"/>
</dbReference>
<evidence type="ECO:0000313" key="3">
    <source>
        <dbReference type="Proteomes" id="UP001058974"/>
    </source>
</evidence>
<feature type="region of interest" description="Disordered" evidence="1">
    <location>
        <begin position="154"/>
        <end position="207"/>
    </location>
</feature>
<protein>
    <submittedName>
        <fullName evidence="2">Uncharacterized protein</fullName>
    </submittedName>
</protein>
<dbReference type="Gramene" id="Psat01G0568700-T1">
    <property type="protein sequence ID" value="KAI5448355.1"/>
    <property type="gene ID" value="KIW84_015687"/>
</dbReference>
<feature type="compositionally biased region" description="Acidic residues" evidence="1">
    <location>
        <begin position="184"/>
        <end position="197"/>
    </location>
</feature>
<feature type="compositionally biased region" description="Basic and acidic residues" evidence="1">
    <location>
        <begin position="161"/>
        <end position="175"/>
    </location>
</feature>
<gene>
    <name evidence="2" type="ORF">KIW84_015687</name>
</gene>
<dbReference type="PANTHER" id="PTHR36066:SF8">
    <property type="entry name" value="TRANSCRIPTION FACTOR SAC51"/>
    <property type="match status" value="1"/>
</dbReference>
<dbReference type="Proteomes" id="UP001058974">
    <property type="component" value="Chromosome 1"/>
</dbReference>
<dbReference type="EMBL" id="JAMSHJ010000001">
    <property type="protein sequence ID" value="KAI5448355.1"/>
    <property type="molecule type" value="Genomic_DNA"/>
</dbReference>
<organism evidence="2 3">
    <name type="scientific">Pisum sativum</name>
    <name type="common">Garden pea</name>
    <name type="synonym">Lathyrus oleraceus</name>
    <dbReference type="NCBI Taxonomy" id="3888"/>
    <lineage>
        <taxon>Eukaryota</taxon>
        <taxon>Viridiplantae</taxon>
        <taxon>Streptophyta</taxon>
        <taxon>Embryophyta</taxon>
        <taxon>Tracheophyta</taxon>
        <taxon>Spermatophyta</taxon>
        <taxon>Magnoliopsida</taxon>
        <taxon>eudicotyledons</taxon>
        <taxon>Gunneridae</taxon>
        <taxon>Pentapetalae</taxon>
        <taxon>rosids</taxon>
        <taxon>fabids</taxon>
        <taxon>Fabales</taxon>
        <taxon>Fabaceae</taxon>
        <taxon>Papilionoideae</taxon>
        <taxon>50 kb inversion clade</taxon>
        <taxon>NPAAA clade</taxon>
        <taxon>Hologalegina</taxon>
        <taxon>IRL clade</taxon>
        <taxon>Fabeae</taxon>
        <taxon>Lathyrus</taxon>
    </lineage>
</organism>
<evidence type="ECO:0000256" key="1">
    <source>
        <dbReference type="SAM" id="MobiDB-lite"/>
    </source>
</evidence>
<comment type="caution">
    <text evidence="2">The sequence shown here is derived from an EMBL/GenBank/DDBJ whole genome shotgun (WGS) entry which is preliminary data.</text>
</comment>